<proteinExistence type="predicted"/>
<feature type="compositionally biased region" description="Polar residues" evidence="1">
    <location>
        <begin position="199"/>
        <end position="216"/>
    </location>
</feature>
<feature type="compositionally biased region" description="Low complexity" evidence="1">
    <location>
        <begin position="47"/>
        <end position="59"/>
    </location>
</feature>
<feature type="region of interest" description="Disordered" evidence="1">
    <location>
        <begin position="83"/>
        <end position="104"/>
    </location>
</feature>
<feature type="transmembrane region" description="Helical" evidence="2">
    <location>
        <begin position="553"/>
        <end position="575"/>
    </location>
</feature>
<comment type="caution">
    <text evidence="3">The sequence shown here is derived from an EMBL/GenBank/DDBJ whole genome shotgun (WGS) entry which is preliminary data.</text>
</comment>
<feature type="compositionally biased region" description="Acidic residues" evidence="1">
    <location>
        <begin position="396"/>
        <end position="408"/>
    </location>
</feature>
<gene>
    <name evidence="3" type="primary">A05p044230.1_BraROA</name>
    <name evidence="3" type="ORF">IGI04_020411</name>
</gene>
<evidence type="ECO:0000256" key="2">
    <source>
        <dbReference type="SAM" id="Phobius"/>
    </source>
</evidence>
<feature type="transmembrane region" description="Helical" evidence="2">
    <location>
        <begin position="435"/>
        <end position="455"/>
    </location>
</feature>
<evidence type="ECO:0000313" key="3">
    <source>
        <dbReference type="EMBL" id="KAG5398597.1"/>
    </source>
</evidence>
<dbReference type="InterPro" id="IPR021434">
    <property type="entry name" value="DUF3082"/>
</dbReference>
<evidence type="ECO:0000313" key="4">
    <source>
        <dbReference type="Proteomes" id="UP000823674"/>
    </source>
</evidence>
<organism evidence="3 4">
    <name type="scientific">Brassica rapa subsp. trilocularis</name>
    <dbReference type="NCBI Taxonomy" id="1813537"/>
    <lineage>
        <taxon>Eukaryota</taxon>
        <taxon>Viridiplantae</taxon>
        <taxon>Streptophyta</taxon>
        <taxon>Embryophyta</taxon>
        <taxon>Tracheophyta</taxon>
        <taxon>Spermatophyta</taxon>
        <taxon>Magnoliopsida</taxon>
        <taxon>eudicotyledons</taxon>
        <taxon>Gunneridae</taxon>
        <taxon>Pentapetalae</taxon>
        <taxon>rosids</taxon>
        <taxon>malvids</taxon>
        <taxon>Brassicales</taxon>
        <taxon>Brassicaceae</taxon>
        <taxon>Brassiceae</taxon>
        <taxon>Brassica</taxon>
    </lineage>
</organism>
<evidence type="ECO:0008006" key="5">
    <source>
        <dbReference type="Google" id="ProtNLM"/>
    </source>
</evidence>
<feature type="region of interest" description="Disordered" evidence="1">
    <location>
        <begin position="127"/>
        <end position="161"/>
    </location>
</feature>
<dbReference type="EMBL" id="JADBGQ010000005">
    <property type="protein sequence ID" value="KAG5398597.1"/>
    <property type="molecule type" value="Genomic_DNA"/>
</dbReference>
<feature type="region of interest" description="Disordered" evidence="1">
    <location>
        <begin position="198"/>
        <end position="233"/>
    </location>
</feature>
<feature type="compositionally biased region" description="Basic and acidic residues" evidence="1">
    <location>
        <begin position="127"/>
        <end position="141"/>
    </location>
</feature>
<feature type="compositionally biased region" description="Basic and acidic residues" evidence="1">
    <location>
        <begin position="91"/>
        <end position="104"/>
    </location>
</feature>
<dbReference type="PANTHER" id="PTHR35733:SF1">
    <property type="entry name" value="OS02G0307800 PROTEIN"/>
    <property type="match status" value="1"/>
</dbReference>
<accession>A0ABQ7MIM6</accession>
<feature type="region of interest" description="Disordered" evidence="1">
    <location>
        <begin position="47"/>
        <end position="66"/>
    </location>
</feature>
<name>A0ABQ7MIM6_BRACM</name>
<protein>
    <recommendedName>
        <fullName evidence="5">DUF4149 domain-containing protein</fullName>
    </recommendedName>
</protein>
<dbReference type="PANTHER" id="PTHR35733">
    <property type="entry name" value="OS02G0307800 PROTEIN"/>
    <property type="match status" value="1"/>
</dbReference>
<keyword evidence="2" id="KW-1133">Transmembrane helix</keyword>
<keyword evidence="2" id="KW-0812">Transmembrane</keyword>
<feature type="compositionally biased region" description="Polar residues" evidence="1">
    <location>
        <begin position="593"/>
        <end position="618"/>
    </location>
</feature>
<evidence type="ECO:0000256" key="1">
    <source>
        <dbReference type="SAM" id="MobiDB-lite"/>
    </source>
</evidence>
<sequence length="618" mass="68701">MDPTLNDHQEFEQVEAIDDLLEDFWFFDNLLGRRSTILRYCHSDPYPFSPSSPSSSSTHPKPEVLNTGDSVLEKKLLEALTVEDSVPPPCLEKEEGGGETEKMKKITRQFSEKIRAQERTTYLQKKEPVVHREKGVRESTKKNRTGRSSCNNKSVPMGGSLQRTQTLPTYIGREGDRNEFDDQESDDSRMGYLIREAIASSSSGFTTPTKQNTPKMSSIPRHRPPRNSRSEETIQEMAVKSQGSKTLRKTLSSIDTKEIMTLKELDITEPEKKQEKDDEEQRRVVKSRSAVVVGQPIPVWVPNESRRDMKAQIKFWARTVASNDVNARDNKKTPTAKKMSVLQSHQCLFSFSLPHRLRTPRLISLYRPPESTSPLPSLSAFTRTRPDRIRVSAAEETSDVAEDVEDGPVELPPSPISPFSTTNSIFATSDDPSPLQLATSVMLTGAITVFLFRSIRRRAKRSKEMTFRSSGVKKSLKDEAMEKLKAMGSAPIEEVGGKSTTPSAAQAFLGAVSAGVIAVILYKFTTTIEAGLNRQSFSDNFSVRQITVTVRTIINGICYLATFVFGINAVGLLLYSGQLAFNEESDEAAMKATTETGDSSGNNNSEVNKSNEDQSTSD</sequence>
<feature type="region of interest" description="Disordered" evidence="1">
    <location>
        <begin position="392"/>
        <end position="415"/>
    </location>
</feature>
<dbReference type="Proteomes" id="UP000823674">
    <property type="component" value="Chromosome A05"/>
</dbReference>
<keyword evidence="2" id="KW-0472">Membrane</keyword>
<reference evidence="3 4" key="1">
    <citation type="submission" date="2021-03" db="EMBL/GenBank/DDBJ databases">
        <authorList>
            <person name="King G.J."/>
            <person name="Bancroft I."/>
            <person name="Baten A."/>
            <person name="Bloomfield J."/>
            <person name="Borpatragohain P."/>
            <person name="He Z."/>
            <person name="Irish N."/>
            <person name="Irwin J."/>
            <person name="Liu K."/>
            <person name="Mauleon R.P."/>
            <person name="Moore J."/>
            <person name="Morris R."/>
            <person name="Ostergaard L."/>
            <person name="Wang B."/>
            <person name="Wells R."/>
        </authorList>
    </citation>
    <scope>NUCLEOTIDE SEQUENCE [LARGE SCALE GENOMIC DNA]</scope>
    <source>
        <strain evidence="3">R-o-18</strain>
        <tissue evidence="3">Leaf</tissue>
    </source>
</reference>
<feature type="region of interest" description="Disordered" evidence="1">
    <location>
        <begin position="587"/>
        <end position="618"/>
    </location>
</feature>
<dbReference type="Pfam" id="PF11282">
    <property type="entry name" value="DUF3082"/>
    <property type="match status" value="1"/>
</dbReference>
<keyword evidence="4" id="KW-1185">Reference proteome</keyword>